<sequence length="60" mass="6418">MDDQLPALEAIVGSGSYPTFARTLVALSAEGYDFDLDHLFELGLGAPLDGLAVRLDRRAP</sequence>
<organism evidence="1 2">
    <name type="scientific">Rhodococcus aetherivorans</name>
    <dbReference type="NCBI Taxonomy" id="191292"/>
    <lineage>
        <taxon>Bacteria</taxon>
        <taxon>Bacillati</taxon>
        <taxon>Actinomycetota</taxon>
        <taxon>Actinomycetes</taxon>
        <taxon>Mycobacteriales</taxon>
        <taxon>Nocardiaceae</taxon>
        <taxon>Rhodococcus</taxon>
    </lineage>
</organism>
<gene>
    <name evidence="1" type="ORF">OCS65_12675</name>
</gene>
<accession>A0AA46SC25</accession>
<dbReference type="RefSeq" id="WP_185712812.1">
    <property type="nucleotide sequence ID" value="NZ_CP106982.1"/>
</dbReference>
<dbReference type="Gene3D" id="1.10.357.10">
    <property type="entry name" value="Tetracycline Repressor, domain 2"/>
    <property type="match status" value="1"/>
</dbReference>
<evidence type="ECO:0000313" key="1">
    <source>
        <dbReference type="EMBL" id="UYF96543.1"/>
    </source>
</evidence>
<name>A0AA46SC25_9NOCA</name>
<reference evidence="1" key="1">
    <citation type="submission" date="2022-09" db="EMBL/GenBank/DDBJ databases">
        <title>The genome sequence of Rhodococcus aetherivorans N1.</title>
        <authorList>
            <person name="Jiang W."/>
        </authorList>
    </citation>
    <scope>NUCLEOTIDE SEQUENCE</scope>
    <source>
        <strain evidence="1">N1</strain>
    </source>
</reference>
<dbReference type="GeneID" id="83621286"/>
<dbReference type="EMBL" id="CP106982">
    <property type="protein sequence ID" value="UYF96543.1"/>
    <property type="molecule type" value="Genomic_DNA"/>
</dbReference>
<proteinExistence type="predicted"/>
<protein>
    <submittedName>
        <fullName evidence="1">Uncharacterized protein</fullName>
    </submittedName>
</protein>
<evidence type="ECO:0000313" key="2">
    <source>
        <dbReference type="Proteomes" id="UP001163947"/>
    </source>
</evidence>
<dbReference type="Proteomes" id="UP001163947">
    <property type="component" value="Chromosome"/>
</dbReference>
<dbReference type="InterPro" id="IPR036271">
    <property type="entry name" value="Tet_transcr_reg_TetR-rel_C_sf"/>
</dbReference>
<dbReference type="SUPFAM" id="SSF48498">
    <property type="entry name" value="Tetracyclin repressor-like, C-terminal domain"/>
    <property type="match status" value="1"/>
</dbReference>
<dbReference type="AlphaFoldDB" id="A0AA46SC25"/>